<dbReference type="Gene3D" id="3.40.50.720">
    <property type="entry name" value="NAD(P)-binding Rossmann-like Domain"/>
    <property type="match status" value="4"/>
</dbReference>
<gene>
    <name evidence="3" type="ORF">PtA15_4A740</name>
</gene>
<accession>A0ABY7CJZ4</accession>
<keyword evidence="2" id="KW-0560">Oxidoreductase</keyword>
<protein>
    <recommendedName>
        <fullName evidence="5">NAD-dependent epimerase/dehydratase domain-containing protein</fullName>
    </recommendedName>
</protein>
<reference evidence="3" key="1">
    <citation type="submission" date="2022-10" db="EMBL/GenBank/DDBJ databases">
        <title>Puccinia triticina Genome sequencing and assembly.</title>
        <authorList>
            <person name="Li C."/>
        </authorList>
    </citation>
    <scope>NUCLEOTIDE SEQUENCE</scope>
    <source>
        <strain evidence="3">Pt15</strain>
    </source>
</reference>
<dbReference type="PRINTS" id="PR00081">
    <property type="entry name" value="GDHRDH"/>
</dbReference>
<organism evidence="3 4">
    <name type="scientific">Puccinia triticina</name>
    <dbReference type="NCBI Taxonomy" id="208348"/>
    <lineage>
        <taxon>Eukaryota</taxon>
        <taxon>Fungi</taxon>
        <taxon>Dikarya</taxon>
        <taxon>Basidiomycota</taxon>
        <taxon>Pucciniomycotina</taxon>
        <taxon>Pucciniomycetes</taxon>
        <taxon>Pucciniales</taxon>
        <taxon>Pucciniaceae</taxon>
        <taxon>Puccinia</taxon>
    </lineage>
</organism>
<dbReference type="Proteomes" id="UP001164743">
    <property type="component" value="Chromosome 4A"/>
</dbReference>
<evidence type="ECO:0008006" key="5">
    <source>
        <dbReference type="Google" id="ProtNLM"/>
    </source>
</evidence>
<dbReference type="InterPro" id="IPR036291">
    <property type="entry name" value="NAD(P)-bd_dom_sf"/>
</dbReference>
<dbReference type="Pfam" id="PF13561">
    <property type="entry name" value="adh_short_C2"/>
    <property type="match status" value="4"/>
</dbReference>
<proteinExistence type="inferred from homology"/>
<dbReference type="InterPro" id="IPR002347">
    <property type="entry name" value="SDR_fam"/>
</dbReference>
<dbReference type="RefSeq" id="XP_053019842.1">
    <property type="nucleotide sequence ID" value="XM_053168655.1"/>
</dbReference>
<evidence type="ECO:0000313" key="4">
    <source>
        <dbReference type="Proteomes" id="UP001164743"/>
    </source>
</evidence>
<evidence type="ECO:0000313" key="3">
    <source>
        <dbReference type="EMBL" id="WAQ84287.1"/>
    </source>
</evidence>
<sequence length="359" mass="39392">MKSLAAEWAPHKIRCNSISPGYMNTLLIEKFDPLLKKVWFESTPVGRMGHVSDLNGAALYLASDASSFTTGTDLLINGGYYNASKAGIIHLMKSLAAYVPLSRPHQLLSSLCREWAPHKIRCNSISPGYMNTLLIEKFNPLLKKVWFESTPVGQMGHVLDLNGAALYLASHTSLFTMGTDLLINGSGNGPAGPRSTMAQDMSFEHHNASKAGIIHLMKSLAAEWAPHKIRCNSISPGYMNTLLIEKFDPLLKKVWFESTPVGRMGHVSDLNGAALYLASDASSFTTGTDLLINGGYYNASKAGVIHLMKSLAAEWAPHKIRCNSISPGYMNTLLIEKFDPLLKKVWFERTSVIESFLST</sequence>
<comment type="similarity">
    <text evidence="1">Belongs to the short-chain dehydrogenases/reductases (SDR) family.</text>
</comment>
<dbReference type="GeneID" id="77809550"/>
<dbReference type="PANTHER" id="PTHR42760">
    <property type="entry name" value="SHORT-CHAIN DEHYDROGENASES/REDUCTASES FAMILY MEMBER"/>
    <property type="match status" value="1"/>
</dbReference>
<evidence type="ECO:0000256" key="1">
    <source>
        <dbReference type="ARBA" id="ARBA00006484"/>
    </source>
</evidence>
<name>A0ABY7CJZ4_9BASI</name>
<dbReference type="PANTHER" id="PTHR42760:SF115">
    <property type="entry name" value="3-OXOACYL-[ACYL-CARRIER-PROTEIN] REDUCTASE FABG"/>
    <property type="match status" value="1"/>
</dbReference>
<keyword evidence="4" id="KW-1185">Reference proteome</keyword>
<dbReference type="SUPFAM" id="SSF51735">
    <property type="entry name" value="NAD(P)-binding Rossmann-fold domains"/>
    <property type="match status" value="4"/>
</dbReference>
<dbReference type="EMBL" id="CP110424">
    <property type="protein sequence ID" value="WAQ84287.1"/>
    <property type="molecule type" value="Genomic_DNA"/>
</dbReference>
<evidence type="ECO:0000256" key="2">
    <source>
        <dbReference type="ARBA" id="ARBA00023002"/>
    </source>
</evidence>